<dbReference type="GO" id="GO:0009409">
    <property type="term" value="P:response to cold"/>
    <property type="evidence" value="ECO:0007669"/>
    <property type="project" value="TreeGrafter"/>
</dbReference>
<evidence type="ECO:0000313" key="8">
    <source>
        <dbReference type="EMBL" id="KAK1361231.1"/>
    </source>
</evidence>
<comment type="domain">
    <text evidence="7">A pair of annexin repeats may form one binding site for calcium and phospholipid.</text>
</comment>
<reference evidence="8" key="1">
    <citation type="submission" date="2023-02" db="EMBL/GenBank/DDBJ databases">
        <title>Genome of toxic invasive species Heracleum sosnowskyi carries increased number of genes despite the absence of recent whole-genome duplications.</title>
        <authorList>
            <person name="Schelkunov M."/>
            <person name="Shtratnikova V."/>
            <person name="Makarenko M."/>
            <person name="Klepikova A."/>
            <person name="Omelchenko D."/>
            <person name="Novikova G."/>
            <person name="Obukhova E."/>
            <person name="Bogdanov V."/>
            <person name="Penin A."/>
            <person name="Logacheva M."/>
        </authorList>
    </citation>
    <scope>NUCLEOTIDE SEQUENCE</scope>
    <source>
        <strain evidence="8">Hsosn_3</strain>
        <tissue evidence="8">Leaf</tissue>
    </source>
</reference>
<evidence type="ECO:0000256" key="3">
    <source>
        <dbReference type="ARBA" id="ARBA00022737"/>
    </source>
</evidence>
<dbReference type="GO" id="GO:0005509">
    <property type="term" value="F:calcium ion binding"/>
    <property type="evidence" value="ECO:0007669"/>
    <property type="project" value="InterPro"/>
</dbReference>
<dbReference type="PANTHER" id="PTHR10502:SF102">
    <property type="entry name" value="ANNEXIN B11"/>
    <property type="match status" value="1"/>
</dbReference>
<dbReference type="InterPro" id="IPR018502">
    <property type="entry name" value="Annexin_repeat"/>
</dbReference>
<keyword evidence="3 7" id="KW-0677">Repeat</keyword>
<dbReference type="PANTHER" id="PTHR10502">
    <property type="entry name" value="ANNEXIN"/>
    <property type="match status" value="1"/>
</dbReference>
<dbReference type="InterPro" id="IPR018252">
    <property type="entry name" value="Annexin_repeat_CS"/>
</dbReference>
<dbReference type="FunFam" id="1.10.220.10:FF:000001">
    <property type="entry name" value="Annexin"/>
    <property type="match status" value="1"/>
</dbReference>
<dbReference type="FunFam" id="1.10.220.10:FF:000002">
    <property type="entry name" value="Annexin"/>
    <property type="match status" value="1"/>
</dbReference>
<keyword evidence="5 7" id="KW-0041">Annexin</keyword>
<dbReference type="GO" id="GO:0005737">
    <property type="term" value="C:cytoplasm"/>
    <property type="evidence" value="ECO:0007669"/>
    <property type="project" value="TreeGrafter"/>
</dbReference>
<reference evidence="8" key="2">
    <citation type="submission" date="2023-05" db="EMBL/GenBank/DDBJ databases">
        <authorList>
            <person name="Schelkunov M.I."/>
        </authorList>
    </citation>
    <scope>NUCLEOTIDE SEQUENCE</scope>
    <source>
        <strain evidence="8">Hsosn_3</strain>
        <tissue evidence="8">Leaf</tissue>
    </source>
</reference>
<evidence type="ECO:0000256" key="2">
    <source>
        <dbReference type="ARBA" id="ARBA00022723"/>
    </source>
</evidence>
<dbReference type="PROSITE" id="PS00223">
    <property type="entry name" value="ANNEXIN_1"/>
    <property type="match status" value="1"/>
</dbReference>
<accession>A0AAD8M571</accession>
<dbReference type="Gene3D" id="1.10.220.10">
    <property type="entry name" value="Annexin"/>
    <property type="match status" value="4"/>
</dbReference>
<organism evidence="8 9">
    <name type="scientific">Heracleum sosnowskyi</name>
    <dbReference type="NCBI Taxonomy" id="360622"/>
    <lineage>
        <taxon>Eukaryota</taxon>
        <taxon>Viridiplantae</taxon>
        <taxon>Streptophyta</taxon>
        <taxon>Embryophyta</taxon>
        <taxon>Tracheophyta</taxon>
        <taxon>Spermatophyta</taxon>
        <taxon>Magnoliopsida</taxon>
        <taxon>eudicotyledons</taxon>
        <taxon>Gunneridae</taxon>
        <taxon>Pentapetalae</taxon>
        <taxon>asterids</taxon>
        <taxon>campanulids</taxon>
        <taxon>Apiales</taxon>
        <taxon>Apiaceae</taxon>
        <taxon>Apioideae</taxon>
        <taxon>apioid superclade</taxon>
        <taxon>Tordylieae</taxon>
        <taxon>Tordyliinae</taxon>
        <taxon>Heracleum</taxon>
    </lineage>
</organism>
<name>A0AAD8M571_9APIA</name>
<evidence type="ECO:0000256" key="7">
    <source>
        <dbReference type="RuleBase" id="RU003540"/>
    </source>
</evidence>
<proteinExistence type="inferred from homology"/>
<dbReference type="Proteomes" id="UP001237642">
    <property type="component" value="Unassembled WGS sequence"/>
</dbReference>
<comment type="similarity">
    <text evidence="1 7">Belongs to the annexin family.</text>
</comment>
<dbReference type="AlphaFoldDB" id="A0AAD8M571"/>
<dbReference type="SUPFAM" id="SSF47874">
    <property type="entry name" value="Annexin"/>
    <property type="match status" value="1"/>
</dbReference>
<protein>
    <recommendedName>
        <fullName evidence="7">Annexin</fullName>
    </recommendedName>
</protein>
<evidence type="ECO:0000313" key="9">
    <source>
        <dbReference type="Proteomes" id="UP001237642"/>
    </source>
</evidence>
<dbReference type="GO" id="GO:0009408">
    <property type="term" value="P:response to heat"/>
    <property type="evidence" value="ECO:0007669"/>
    <property type="project" value="TreeGrafter"/>
</dbReference>
<evidence type="ECO:0000256" key="1">
    <source>
        <dbReference type="ARBA" id="ARBA00007831"/>
    </source>
</evidence>
<dbReference type="EMBL" id="JAUIZM010000010">
    <property type="protein sequence ID" value="KAK1361231.1"/>
    <property type="molecule type" value="Genomic_DNA"/>
</dbReference>
<dbReference type="PRINTS" id="PR00196">
    <property type="entry name" value="ANNEXIN"/>
</dbReference>
<dbReference type="SMART" id="SM00335">
    <property type="entry name" value="ANX"/>
    <property type="match status" value="4"/>
</dbReference>
<sequence length="317" mass="35685">MSSLSLSHVPTSPRDDAIQLYRAFKGFGCDNEAVIKILAHRDAMQRALIQQEYSTMYSTDLLKKLASELRGKLETAVLLWMHEPASRDAIILNESLSPDFLNLEAATELICTRTVPQLQTLKQIYYSKFGTHIERDIELQTTGDHQKILLAYLNAPRYQGAEIDRGLVAEDAKALFKAGEKKLGTNEKIFVRIFSERSPAHLIAVSSAYHDMYGNSLNKAVKSETSGKLELALLSILGCAKNPYKHFAKVLNKAMKGLGTDDTKLIRVIVTRTEIDMQYIKAEYYKKYGKTLNDEVQSETSGHYRTFLLSLLGPNHH</sequence>
<dbReference type="GO" id="GO:0009414">
    <property type="term" value="P:response to water deprivation"/>
    <property type="evidence" value="ECO:0007669"/>
    <property type="project" value="TreeGrafter"/>
</dbReference>
<evidence type="ECO:0000256" key="4">
    <source>
        <dbReference type="ARBA" id="ARBA00022837"/>
    </source>
</evidence>
<dbReference type="InterPro" id="IPR037104">
    <property type="entry name" value="Annexin_sf"/>
</dbReference>
<dbReference type="GO" id="GO:0005544">
    <property type="term" value="F:calcium-dependent phospholipid binding"/>
    <property type="evidence" value="ECO:0007669"/>
    <property type="project" value="UniProtKB-KW"/>
</dbReference>
<dbReference type="PROSITE" id="PS51897">
    <property type="entry name" value="ANNEXIN_2"/>
    <property type="match status" value="4"/>
</dbReference>
<dbReference type="Pfam" id="PF00191">
    <property type="entry name" value="Annexin"/>
    <property type="match status" value="4"/>
</dbReference>
<dbReference type="GO" id="GO:0005886">
    <property type="term" value="C:plasma membrane"/>
    <property type="evidence" value="ECO:0007669"/>
    <property type="project" value="TreeGrafter"/>
</dbReference>
<evidence type="ECO:0000256" key="6">
    <source>
        <dbReference type="ARBA" id="ARBA00023302"/>
    </source>
</evidence>
<evidence type="ECO:0000256" key="5">
    <source>
        <dbReference type="ARBA" id="ARBA00023216"/>
    </source>
</evidence>
<dbReference type="FunFam" id="1.10.220.10:FF:000008">
    <property type="entry name" value="Annexin"/>
    <property type="match status" value="1"/>
</dbReference>
<keyword evidence="2" id="KW-0479">Metal-binding</keyword>
<keyword evidence="4 7" id="KW-0106">Calcium</keyword>
<dbReference type="InterPro" id="IPR001464">
    <property type="entry name" value="Annexin"/>
</dbReference>
<keyword evidence="9" id="KW-1185">Reference proteome</keyword>
<keyword evidence="6 7" id="KW-0111">Calcium/phospholipid-binding</keyword>
<comment type="caution">
    <text evidence="8">The sequence shown here is derived from an EMBL/GenBank/DDBJ whole genome shotgun (WGS) entry which is preliminary data.</text>
</comment>
<dbReference type="GO" id="GO:0001786">
    <property type="term" value="F:phosphatidylserine binding"/>
    <property type="evidence" value="ECO:0007669"/>
    <property type="project" value="TreeGrafter"/>
</dbReference>
<gene>
    <name evidence="8" type="ORF">POM88_045705</name>
</gene>
<dbReference type="GO" id="GO:0009651">
    <property type="term" value="P:response to salt stress"/>
    <property type="evidence" value="ECO:0007669"/>
    <property type="project" value="TreeGrafter"/>
</dbReference>